<dbReference type="RefSeq" id="XP_003888670.1">
    <property type="nucleotide sequence ID" value="XM_003888621.1"/>
</dbReference>
<organism evidence="2 3">
    <name type="scientific">Puccinia graminis f. sp. tritici (strain CRL 75-36-700-3 / race SCCL)</name>
    <name type="common">Black stem rust fungus</name>
    <dbReference type="NCBI Taxonomy" id="418459"/>
    <lineage>
        <taxon>Eukaryota</taxon>
        <taxon>Fungi</taxon>
        <taxon>Dikarya</taxon>
        <taxon>Basidiomycota</taxon>
        <taxon>Pucciniomycotina</taxon>
        <taxon>Pucciniomycetes</taxon>
        <taxon>Pucciniales</taxon>
        <taxon>Pucciniaceae</taxon>
        <taxon>Puccinia</taxon>
    </lineage>
</organism>
<sequence length="68" mass="7722">MPRHSSDHSHLWPKAKKPDPLLQLDFAREIQKNPQAGAFKLKLQKGVDPNAPSQSVFTIHPAYGHKER</sequence>
<feature type="region of interest" description="Disordered" evidence="1">
    <location>
        <begin position="46"/>
        <end position="68"/>
    </location>
</feature>
<dbReference type="InParanoid" id="H6QUZ4"/>
<dbReference type="VEuPathDB" id="FungiDB:PGTG_22560"/>
<evidence type="ECO:0000313" key="3">
    <source>
        <dbReference type="Proteomes" id="UP000008783"/>
    </source>
</evidence>
<dbReference type="HOGENOM" id="CLU_2795157_0_0_1"/>
<reference evidence="3" key="1">
    <citation type="journal article" date="2011" name="Proc. Natl. Acad. Sci. U.S.A.">
        <title>Obligate biotrophy features unraveled by the genomic analysis of rust fungi.</title>
        <authorList>
            <person name="Duplessis S."/>
            <person name="Cuomo C.A."/>
            <person name="Lin Y.-C."/>
            <person name="Aerts A."/>
            <person name="Tisserant E."/>
            <person name="Veneault-Fourrey C."/>
            <person name="Joly D.L."/>
            <person name="Hacquard S."/>
            <person name="Amselem J."/>
            <person name="Cantarel B.L."/>
            <person name="Chiu R."/>
            <person name="Coutinho P.M."/>
            <person name="Feau N."/>
            <person name="Field M."/>
            <person name="Frey P."/>
            <person name="Gelhaye E."/>
            <person name="Goldberg J."/>
            <person name="Grabherr M.G."/>
            <person name="Kodira C.D."/>
            <person name="Kohler A."/>
            <person name="Kuees U."/>
            <person name="Lindquist E.A."/>
            <person name="Lucas S.M."/>
            <person name="Mago R."/>
            <person name="Mauceli E."/>
            <person name="Morin E."/>
            <person name="Murat C."/>
            <person name="Pangilinan J.L."/>
            <person name="Park R."/>
            <person name="Pearson M."/>
            <person name="Quesneville H."/>
            <person name="Rouhier N."/>
            <person name="Sakthikumar S."/>
            <person name="Salamov A.A."/>
            <person name="Schmutz J."/>
            <person name="Selles B."/>
            <person name="Shapiro H."/>
            <person name="Tanguay P."/>
            <person name="Tuskan G.A."/>
            <person name="Henrissat B."/>
            <person name="Van de Peer Y."/>
            <person name="Rouze P."/>
            <person name="Ellis J.G."/>
            <person name="Dodds P.N."/>
            <person name="Schein J.E."/>
            <person name="Zhong S."/>
            <person name="Hamelin R.C."/>
            <person name="Grigoriev I.V."/>
            <person name="Szabo L.J."/>
            <person name="Martin F."/>
        </authorList>
    </citation>
    <scope>NUCLEOTIDE SEQUENCE [LARGE SCALE GENOMIC DNA]</scope>
    <source>
        <strain evidence="3">CRL 75-36-700-3 / race SCCL</strain>
    </source>
</reference>
<proteinExistence type="predicted"/>
<accession>H6QUZ4</accession>
<dbReference type="OrthoDB" id="2624269at2759"/>
<evidence type="ECO:0000256" key="1">
    <source>
        <dbReference type="SAM" id="MobiDB-lite"/>
    </source>
</evidence>
<gene>
    <name evidence="2" type="ORF">PGTG_22560</name>
</gene>
<dbReference type="EMBL" id="DS178365">
    <property type="protein sequence ID" value="EHS62607.1"/>
    <property type="molecule type" value="Genomic_DNA"/>
</dbReference>
<dbReference type="KEGG" id="pgr:PGTG_22560"/>
<dbReference type="AlphaFoldDB" id="H6QUZ4"/>
<evidence type="ECO:0000313" key="2">
    <source>
        <dbReference type="EMBL" id="EHS62607.1"/>
    </source>
</evidence>
<keyword evidence="3" id="KW-1185">Reference proteome</keyword>
<protein>
    <submittedName>
        <fullName evidence="2">Uncharacterized protein</fullName>
    </submittedName>
</protein>
<dbReference type="Proteomes" id="UP000008783">
    <property type="component" value="Unassembled WGS sequence"/>
</dbReference>
<name>H6QUZ4_PUCGT</name>
<dbReference type="GeneID" id="13542253"/>